<dbReference type="EMBL" id="JAQQWI010000010">
    <property type="protein sequence ID" value="KAK8018512.1"/>
    <property type="molecule type" value="Genomic_DNA"/>
</dbReference>
<keyword evidence="3" id="KW-1185">Reference proteome</keyword>
<evidence type="ECO:0000313" key="3">
    <source>
        <dbReference type="Proteomes" id="UP001396898"/>
    </source>
</evidence>
<evidence type="ECO:0000256" key="1">
    <source>
        <dbReference type="SAM" id="MobiDB-lite"/>
    </source>
</evidence>
<protein>
    <submittedName>
        <fullName evidence="2">Uncharacterized protein</fullName>
    </submittedName>
</protein>
<comment type="caution">
    <text evidence="2">The sequence shown here is derived from an EMBL/GenBank/DDBJ whole genome shotgun (WGS) entry which is preliminary data.</text>
</comment>
<sequence>MADFSQSIASRKRARETDESGSDPAGHAPVAKKKKKSQRAVAPTYTAEDALKNFSPDDLKALVQSALQDEASTGRAGMEEKLFAASNRIGERISTTILENAEEENAKAREICDKKPKRRAAHFWPAELEPYLHQIRSQLLEGPFAEAPKLAWRTLILFLDLCIDEWESCNKNEEYDDADQDEVEEFHDLAQEIMIDIWRAREHINDWREWFGHADRRRELQDLRDNAEFCRDSRYDEMYTLLVTGD</sequence>
<accession>A0ABR1RUD5</accession>
<evidence type="ECO:0000313" key="2">
    <source>
        <dbReference type="EMBL" id="KAK8018512.1"/>
    </source>
</evidence>
<reference evidence="2 3" key="1">
    <citation type="submission" date="2023-01" db="EMBL/GenBank/DDBJ databases">
        <title>Analysis of 21 Apiospora genomes using comparative genomics revels a genus with tremendous synthesis potential of carbohydrate active enzymes and secondary metabolites.</title>
        <authorList>
            <person name="Sorensen T."/>
        </authorList>
    </citation>
    <scope>NUCLEOTIDE SEQUENCE [LARGE SCALE GENOMIC DNA]</scope>
    <source>
        <strain evidence="2 3">CBS 20057</strain>
    </source>
</reference>
<feature type="region of interest" description="Disordered" evidence="1">
    <location>
        <begin position="1"/>
        <end position="44"/>
    </location>
</feature>
<name>A0ABR1RUD5_9PEZI</name>
<proteinExistence type="predicted"/>
<dbReference type="Proteomes" id="UP001396898">
    <property type="component" value="Unassembled WGS sequence"/>
</dbReference>
<organism evidence="2 3">
    <name type="scientific">Apiospora marii</name>
    <dbReference type="NCBI Taxonomy" id="335849"/>
    <lineage>
        <taxon>Eukaryota</taxon>
        <taxon>Fungi</taxon>
        <taxon>Dikarya</taxon>
        <taxon>Ascomycota</taxon>
        <taxon>Pezizomycotina</taxon>
        <taxon>Sordariomycetes</taxon>
        <taxon>Xylariomycetidae</taxon>
        <taxon>Amphisphaeriales</taxon>
        <taxon>Apiosporaceae</taxon>
        <taxon>Apiospora</taxon>
    </lineage>
</organism>
<gene>
    <name evidence="2" type="ORF">PG991_007702</name>
</gene>